<dbReference type="Pfam" id="PF16925">
    <property type="entry name" value="TetR_C_13"/>
    <property type="match status" value="1"/>
</dbReference>
<dbReference type="Proteomes" id="UP000244152">
    <property type="component" value="Unassembled WGS sequence"/>
</dbReference>
<keyword evidence="3" id="KW-0804">Transcription</keyword>
<gene>
    <name evidence="6" type="ORF">C8R21_102196</name>
</gene>
<protein>
    <submittedName>
        <fullName evidence="6">TetR family transcriptional regulator</fullName>
    </submittedName>
</protein>
<dbReference type="SUPFAM" id="SSF46689">
    <property type="entry name" value="Homeodomain-like"/>
    <property type="match status" value="1"/>
</dbReference>
<sequence>MSRGKEQLTKKDNQSYYFSMPRSAKKEASRDSLLNQGVSMLMRQGYHGTGLQEILDAVNIPKGSFYNYFDSKEDFGAKVIQHYVDPFITQLTTHLQQSETDALGAIQHYFDELVAELEKNDFKGGCLLGNLMGEIGDTSPLCQQSLQTAVTRYRDLLQSGLIKAQQQGSVRADKSAGEMADLLINAWQGALLRAKIEKSSGPVKQCCQDLLGDFFRPLESR</sequence>
<comment type="caution">
    <text evidence="6">The sequence shown here is derived from an EMBL/GenBank/DDBJ whole genome shotgun (WGS) entry which is preliminary data.</text>
</comment>
<dbReference type="InterPro" id="IPR036271">
    <property type="entry name" value="Tet_transcr_reg_TetR-rel_C_sf"/>
</dbReference>
<evidence type="ECO:0000256" key="4">
    <source>
        <dbReference type="PROSITE-ProRule" id="PRU00335"/>
    </source>
</evidence>
<dbReference type="EMBL" id="QAOK01000002">
    <property type="protein sequence ID" value="PTQ83192.1"/>
    <property type="molecule type" value="Genomic_DNA"/>
</dbReference>
<proteinExistence type="predicted"/>
<dbReference type="InterPro" id="IPR009057">
    <property type="entry name" value="Homeodomain-like_sf"/>
</dbReference>
<feature type="domain" description="HTH tetR-type" evidence="5">
    <location>
        <begin position="27"/>
        <end position="87"/>
    </location>
</feature>
<evidence type="ECO:0000313" key="6">
    <source>
        <dbReference type="EMBL" id="PTQ83192.1"/>
    </source>
</evidence>
<evidence type="ECO:0000256" key="1">
    <source>
        <dbReference type="ARBA" id="ARBA00023015"/>
    </source>
</evidence>
<dbReference type="AlphaFoldDB" id="A0A2T5IHA4"/>
<dbReference type="PANTHER" id="PTHR47506:SF6">
    <property type="entry name" value="HTH-TYPE TRANSCRIPTIONAL REPRESSOR NEMR"/>
    <property type="match status" value="1"/>
</dbReference>
<dbReference type="PROSITE" id="PS50977">
    <property type="entry name" value="HTH_TETR_2"/>
    <property type="match status" value="1"/>
</dbReference>
<keyword evidence="2 4" id="KW-0238">DNA-binding</keyword>
<name>A0A2T5IHA4_9PROT</name>
<dbReference type="Pfam" id="PF00440">
    <property type="entry name" value="TetR_N"/>
    <property type="match status" value="1"/>
</dbReference>
<accession>A0A2T5IHA4</accession>
<evidence type="ECO:0000259" key="5">
    <source>
        <dbReference type="PROSITE" id="PS50977"/>
    </source>
</evidence>
<keyword evidence="1" id="KW-0805">Transcription regulation</keyword>
<reference evidence="6 7" key="1">
    <citation type="submission" date="2018-04" db="EMBL/GenBank/DDBJ databases">
        <title>Active sludge and wastewater microbial communities from Klosterneuburg, Austria.</title>
        <authorList>
            <person name="Wagner M."/>
        </authorList>
    </citation>
    <scope>NUCLEOTIDE SEQUENCE [LARGE SCALE GENOMIC DNA]</scope>
    <source>
        <strain evidence="6 7">Nl12</strain>
    </source>
</reference>
<evidence type="ECO:0000256" key="2">
    <source>
        <dbReference type="ARBA" id="ARBA00023125"/>
    </source>
</evidence>
<dbReference type="RefSeq" id="WP_258192203.1">
    <property type="nucleotide sequence ID" value="NZ_QAOK01000002.1"/>
</dbReference>
<dbReference type="SUPFAM" id="SSF48498">
    <property type="entry name" value="Tetracyclin repressor-like, C-terminal domain"/>
    <property type="match status" value="1"/>
</dbReference>
<dbReference type="GO" id="GO:0003677">
    <property type="term" value="F:DNA binding"/>
    <property type="evidence" value="ECO:0007669"/>
    <property type="project" value="UniProtKB-UniRule"/>
</dbReference>
<dbReference type="PANTHER" id="PTHR47506">
    <property type="entry name" value="TRANSCRIPTIONAL REGULATORY PROTEIN"/>
    <property type="match status" value="1"/>
</dbReference>
<dbReference type="Gene3D" id="1.10.357.10">
    <property type="entry name" value="Tetracycline Repressor, domain 2"/>
    <property type="match status" value="1"/>
</dbReference>
<evidence type="ECO:0000313" key="7">
    <source>
        <dbReference type="Proteomes" id="UP000244152"/>
    </source>
</evidence>
<dbReference type="InterPro" id="IPR011075">
    <property type="entry name" value="TetR_C"/>
</dbReference>
<evidence type="ECO:0000256" key="3">
    <source>
        <dbReference type="ARBA" id="ARBA00023163"/>
    </source>
</evidence>
<feature type="DNA-binding region" description="H-T-H motif" evidence="4">
    <location>
        <begin position="50"/>
        <end position="69"/>
    </location>
</feature>
<dbReference type="InterPro" id="IPR001647">
    <property type="entry name" value="HTH_TetR"/>
</dbReference>
<organism evidence="6 7">
    <name type="scientific">Nitrosospira multiformis</name>
    <dbReference type="NCBI Taxonomy" id="1231"/>
    <lineage>
        <taxon>Bacteria</taxon>
        <taxon>Pseudomonadati</taxon>
        <taxon>Pseudomonadota</taxon>
        <taxon>Betaproteobacteria</taxon>
        <taxon>Nitrosomonadales</taxon>
        <taxon>Nitrosomonadaceae</taxon>
        <taxon>Nitrosospira</taxon>
    </lineage>
</organism>